<evidence type="ECO:0000256" key="2">
    <source>
        <dbReference type="SAM" id="MobiDB-lite"/>
    </source>
</evidence>
<name>A0A1G5SKM5_9PROT</name>
<feature type="domain" description="CsbD-like" evidence="3">
    <location>
        <begin position="4"/>
        <end position="56"/>
    </location>
</feature>
<dbReference type="STRING" id="51642.NSMM_820014"/>
<evidence type="ECO:0000313" key="4">
    <source>
        <dbReference type="EMBL" id="SCZ86919.1"/>
    </source>
</evidence>
<gene>
    <name evidence="4" type="ORF">NSMM_820014</name>
</gene>
<evidence type="ECO:0000313" key="5">
    <source>
        <dbReference type="Proteomes" id="UP000198729"/>
    </source>
</evidence>
<keyword evidence="5" id="KW-1185">Reference proteome</keyword>
<organism evidence="4 5">
    <name type="scientific">Nitrosomonas mobilis</name>
    <dbReference type="NCBI Taxonomy" id="51642"/>
    <lineage>
        <taxon>Bacteria</taxon>
        <taxon>Pseudomonadati</taxon>
        <taxon>Pseudomonadota</taxon>
        <taxon>Betaproteobacteria</taxon>
        <taxon>Nitrosomonadales</taxon>
        <taxon>Nitrosomonadaceae</taxon>
        <taxon>Nitrosomonas</taxon>
    </lineage>
</organism>
<dbReference type="OrthoDB" id="8564562at2"/>
<dbReference type="AlphaFoldDB" id="A0A1G5SKM5"/>
<feature type="region of interest" description="Disordered" evidence="2">
    <location>
        <begin position="1"/>
        <end position="40"/>
    </location>
</feature>
<evidence type="ECO:0000259" key="3">
    <source>
        <dbReference type="Pfam" id="PF05532"/>
    </source>
</evidence>
<evidence type="ECO:0000256" key="1">
    <source>
        <dbReference type="ARBA" id="ARBA00009129"/>
    </source>
</evidence>
<reference evidence="4 5" key="1">
    <citation type="submission" date="2016-10" db="EMBL/GenBank/DDBJ databases">
        <authorList>
            <person name="de Groot N.N."/>
        </authorList>
    </citation>
    <scope>NUCLEOTIDE SEQUENCE [LARGE SCALE GENOMIC DNA]</scope>
    <source>
        <strain evidence="4">1</strain>
    </source>
</reference>
<dbReference type="Gene3D" id="1.10.1470.10">
    <property type="entry name" value="YjbJ"/>
    <property type="match status" value="1"/>
</dbReference>
<accession>A0A1G5SKM5</accession>
<dbReference type="Pfam" id="PF05532">
    <property type="entry name" value="CsbD"/>
    <property type="match status" value="1"/>
</dbReference>
<dbReference type="InterPro" id="IPR036629">
    <property type="entry name" value="YjbJ_sf"/>
</dbReference>
<protein>
    <submittedName>
        <fullName evidence="4">CsbD family protein</fullName>
    </submittedName>
</protein>
<dbReference type="Proteomes" id="UP000198729">
    <property type="component" value="Unassembled WGS sequence"/>
</dbReference>
<feature type="compositionally biased region" description="Basic and acidic residues" evidence="2">
    <location>
        <begin position="30"/>
        <end position="40"/>
    </location>
</feature>
<comment type="similarity">
    <text evidence="1">Belongs to the UPF0337 (CsbD) family.</text>
</comment>
<dbReference type="EMBL" id="FMWO01000094">
    <property type="protein sequence ID" value="SCZ86919.1"/>
    <property type="molecule type" value="Genomic_DNA"/>
</dbReference>
<dbReference type="RefSeq" id="WP_090288236.1">
    <property type="nucleotide sequence ID" value="NZ_FMWO01000094.1"/>
</dbReference>
<feature type="compositionally biased region" description="Basic and acidic residues" evidence="2">
    <location>
        <begin position="1"/>
        <end position="22"/>
    </location>
</feature>
<proteinExistence type="inferred from homology"/>
<dbReference type="SUPFAM" id="SSF69047">
    <property type="entry name" value="Hypothetical protein YjbJ"/>
    <property type="match status" value="1"/>
</dbReference>
<dbReference type="InterPro" id="IPR008462">
    <property type="entry name" value="CsbD"/>
</dbReference>
<sequence length="63" mass="6870">MNKDQVKGEAKDIAGKIQKETGKLFGSKEQQAKGLKEQAEGKIQKGIGNLEEAIEDVKPDTKD</sequence>